<dbReference type="CDD" id="cd14014">
    <property type="entry name" value="STKc_PknB_like"/>
    <property type="match status" value="1"/>
</dbReference>
<dbReference type="Gene3D" id="1.10.510.10">
    <property type="entry name" value="Transferase(Phosphotransferase) domain 1"/>
    <property type="match status" value="1"/>
</dbReference>
<evidence type="ECO:0000256" key="1">
    <source>
        <dbReference type="ARBA" id="ARBA00022679"/>
    </source>
</evidence>
<keyword evidence="9" id="KW-1185">Reference proteome</keyword>
<proteinExistence type="predicted"/>
<dbReference type="Pfam" id="PF00069">
    <property type="entry name" value="Pkinase"/>
    <property type="match status" value="1"/>
</dbReference>
<feature type="domain" description="Protein kinase" evidence="7">
    <location>
        <begin position="11"/>
        <end position="249"/>
    </location>
</feature>
<feature type="transmembrane region" description="Helical" evidence="6">
    <location>
        <begin position="415"/>
        <end position="434"/>
    </location>
</feature>
<protein>
    <submittedName>
        <fullName evidence="8">Serine/threonine-protein kinase</fullName>
        <ecNumber evidence="8">2.7.11.1</ecNumber>
    </submittedName>
</protein>
<evidence type="ECO:0000313" key="8">
    <source>
        <dbReference type="EMBL" id="WIM99082.1"/>
    </source>
</evidence>
<keyword evidence="6" id="KW-1133">Transmembrane helix</keyword>
<feature type="region of interest" description="Disordered" evidence="5">
    <location>
        <begin position="296"/>
        <end position="338"/>
    </location>
</feature>
<dbReference type="GO" id="GO:0004674">
    <property type="term" value="F:protein serine/threonine kinase activity"/>
    <property type="evidence" value="ECO:0007669"/>
    <property type="project" value="UniProtKB-EC"/>
</dbReference>
<dbReference type="EMBL" id="CP126980">
    <property type="protein sequence ID" value="WIM99082.1"/>
    <property type="molecule type" value="Genomic_DNA"/>
</dbReference>
<reference evidence="8 9" key="1">
    <citation type="submission" date="2023-06" db="EMBL/GenBank/DDBJ databases">
        <authorList>
            <person name="Yushchuk O."/>
            <person name="Binda E."/>
            <person name="Ruckert-Reed C."/>
            <person name="Fedorenko V."/>
            <person name="Kalinowski J."/>
            <person name="Marinelli F."/>
        </authorList>
    </citation>
    <scope>NUCLEOTIDE SEQUENCE [LARGE SCALE GENOMIC DNA]</scope>
    <source>
        <strain evidence="8 9">NRRL 3884</strain>
    </source>
</reference>
<keyword evidence="4" id="KW-0067">ATP-binding</keyword>
<dbReference type="SUPFAM" id="SSF56112">
    <property type="entry name" value="Protein kinase-like (PK-like)"/>
    <property type="match status" value="1"/>
</dbReference>
<feature type="region of interest" description="Disordered" evidence="5">
    <location>
        <begin position="364"/>
        <end position="411"/>
    </location>
</feature>
<evidence type="ECO:0000313" key="9">
    <source>
        <dbReference type="Proteomes" id="UP001240150"/>
    </source>
</evidence>
<dbReference type="PANTHER" id="PTHR43289:SF33">
    <property type="entry name" value="SERINE_THREONINE KINASE 31"/>
    <property type="match status" value="1"/>
</dbReference>
<organism evidence="8 9">
    <name type="scientific">Actinoplanes oblitus</name>
    <dbReference type="NCBI Taxonomy" id="3040509"/>
    <lineage>
        <taxon>Bacteria</taxon>
        <taxon>Bacillati</taxon>
        <taxon>Actinomycetota</taxon>
        <taxon>Actinomycetes</taxon>
        <taxon>Micromonosporales</taxon>
        <taxon>Micromonosporaceae</taxon>
        <taxon>Actinoplanes</taxon>
    </lineage>
</organism>
<feature type="compositionally biased region" description="Pro residues" evidence="5">
    <location>
        <begin position="391"/>
        <end position="401"/>
    </location>
</feature>
<dbReference type="InterPro" id="IPR011009">
    <property type="entry name" value="Kinase-like_dom_sf"/>
</dbReference>
<evidence type="ECO:0000256" key="5">
    <source>
        <dbReference type="SAM" id="MobiDB-lite"/>
    </source>
</evidence>
<dbReference type="PROSITE" id="PS50011">
    <property type="entry name" value="PROTEIN_KINASE_DOM"/>
    <property type="match status" value="1"/>
</dbReference>
<keyword evidence="1 8" id="KW-0808">Transferase</keyword>
<evidence type="ECO:0000256" key="3">
    <source>
        <dbReference type="ARBA" id="ARBA00022777"/>
    </source>
</evidence>
<name>A0ABY8WNM6_9ACTN</name>
<gene>
    <name evidence="8" type="ORF">ACTOB_002718</name>
</gene>
<keyword evidence="2" id="KW-0547">Nucleotide-binding</keyword>
<keyword evidence="6" id="KW-0812">Transmembrane</keyword>
<dbReference type="PANTHER" id="PTHR43289">
    <property type="entry name" value="MITOGEN-ACTIVATED PROTEIN KINASE KINASE KINASE 20-RELATED"/>
    <property type="match status" value="1"/>
</dbReference>
<keyword evidence="3 8" id="KW-0418">Kinase</keyword>
<keyword evidence="6" id="KW-0472">Membrane</keyword>
<dbReference type="PROSITE" id="PS00108">
    <property type="entry name" value="PROTEIN_KINASE_ST"/>
    <property type="match status" value="1"/>
</dbReference>
<evidence type="ECO:0000259" key="7">
    <source>
        <dbReference type="PROSITE" id="PS50011"/>
    </source>
</evidence>
<dbReference type="Proteomes" id="UP001240150">
    <property type="component" value="Chromosome"/>
</dbReference>
<accession>A0ABY8WNM6</accession>
<feature type="compositionally biased region" description="Low complexity" evidence="5">
    <location>
        <begin position="326"/>
        <end position="338"/>
    </location>
</feature>
<dbReference type="RefSeq" id="WP_284920521.1">
    <property type="nucleotide sequence ID" value="NZ_CP126980.1"/>
</dbReference>
<evidence type="ECO:0000256" key="2">
    <source>
        <dbReference type="ARBA" id="ARBA00022741"/>
    </source>
</evidence>
<dbReference type="InterPro" id="IPR000719">
    <property type="entry name" value="Prot_kinase_dom"/>
</dbReference>
<evidence type="ECO:0000256" key="4">
    <source>
        <dbReference type="ARBA" id="ARBA00022840"/>
    </source>
</evidence>
<dbReference type="SMART" id="SM00220">
    <property type="entry name" value="S_TKc"/>
    <property type="match status" value="1"/>
</dbReference>
<feature type="compositionally biased region" description="Low complexity" evidence="5">
    <location>
        <begin position="296"/>
        <end position="314"/>
    </location>
</feature>
<dbReference type="InterPro" id="IPR008271">
    <property type="entry name" value="Ser/Thr_kinase_AS"/>
</dbReference>
<evidence type="ECO:0000256" key="6">
    <source>
        <dbReference type="SAM" id="Phobius"/>
    </source>
</evidence>
<sequence>MADQEALGREYLLHEEIGRGALAVVRRATRRSGGPSLAAKLLRPEVAGDRRVRELFLREEAALRDLDHPGIVGLRDLVVEGGTLALVMDYVDGPDLRRHLIGRGGRLSVPETATIMAQVAGAVAAAHAQGVVHLDLKPENLLLVRDTDPPVARVTDFGVAVLLLDAERGVAGGTPGYTAPEIWHGAPPTAAADVYSLGVLLVELITGDIGGDPDVLPEELSGPARSCLAPEARRRPTARRLASYLRTLVDSGVLGEAPAAGPPTAAGSPFVAGAAAAAGAASAAGFSAVAGPSVAGPAAAGPAAAGPAAADAAGQTPVSRQTTLRGAGAAAAPAAGGTWQWPGAGSWAASGPVAAPPVAAPGAPDHVGLWAGQFGNGPPVEVRETPLRPGVTPPPQPPAAPPDGGGPRGWRRGPLVTLGVVLVIAAALIGANVYRSAHERAGRAANVAGVTSAPAVVTEPTAAAGQDPTLPTDPVATSAATTTPAAIRVTLAGYVEDDAGTLAMSIRDGKAIAYVCDGDKVEAWLRGTAQDGKLRLAGKGGTKIVGTFSARGAQGDLTILGKTHGFTLTTVKKPSGLYRASARVRGAKVAGSWIVLPDGRQVGVLTEGDEIGPAPRLDVTSRTTTVNGTEIEVGAIDADTGTGF</sequence>
<dbReference type="EC" id="2.7.11.1" evidence="8"/>